<dbReference type="InterPro" id="IPR042204">
    <property type="entry name" value="2Fe-2S-bd_N"/>
</dbReference>
<comment type="caution">
    <text evidence="2">The sequence shown here is derived from an EMBL/GenBank/DDBJ whole genome shotgun (WGS) entry which is preliminary data.</text>
</comment>
<evidence type="ECO:0008006" key="4">
    <source>
        <dbReference type="Google" id="ProtNLM"/>
    </source>
</evidence>
<evidence type="ECO:0000313" key="3">
    <source>
        <dbReference type="Proteomes" id="UP000002171"/>
    </source>
</evidence>
<dbReference type="RefSeq" id="WP_007019405.1">
    <property type="nucleotide sequence ID" value="NZ_CH724125.1"/>
</dbReference>
<sequence>MFRFLAQRPEHTVQLHINDQEINVPAGSSVWAAMAVAGETTTRLSSVSEKERSAYCAMGVCFECLVEVDGVPNRQACLIEAREGMQVKRQEITQESCLPYLTPNSTEISPDEVVQVFDVQREKGASC</sequence>
<dbReference type="Gene3D" id="3.10.20.440">
    <property type="entry name" value="2Fe-2S iron-sulphur cluster binding domain, sarcosine oxidase, alpha subunit, N-terminal domain"/>
    <property type="match status" value="1"/>
</dbReference>
<gene>
    <name evidence="2" type="ORF">MED92_08682</name>
</gene>
<dbReference type="SUPFAM" id="SSF54292">
    <property type="entry name" value="2Fe-2S ferredoxin-like"/>
    <property type="match status" value="1"/>
</dbReference>
<evidence type="ECO:0000313" key="2">
    <source>
        <dbReference type="EMBL" id="EAR60118.1"/>
    </source>
</evidence>
<dbReference type="OrthoDB" id="573392at2"/>
<dbReference type="GO" id="GO:0051536">
    <property type="term" value="F:iron-sulfur cluster binding"/>
    <property type="evidence" value="ECO:0007669"/>
    <property type="project" value="InterPro"/>
</dbReference>
<reference evidence="2 3" key="1">
    <citation type="submission" date="2006-02" db="EMBL/GenBank/DDBJ databases">
        <authorList>
            <person name="Pinhassi J."/>
            <person name="Pedros-Alio C."/>
            <person name="Ferriera S."/>
            <person name="Johnson J."/>
            <person name="Kravitz S."/>
            <person name="Halpern A."/>
            <person name="Remington K."/>
            <person name="Beeson K."/>
            <person name="Tran B."/>
            <person name="Rogers Y.-H."/>
            <person name="Friedman R."/>
            <person name="Venter J.C."/>
        </authorList>
    </citation>
    <scope>NUCLEOTIDE SEQUENCE [LARGE SCALE GENOMIC DNA]</scope>
    <source>
        <strain evidence="2 3">MED92</strain>
    </source>
</reference>
<dbReference type="AlphaFoldDB" id="A0A7U8GRD3"/>
<organism evidence="2 3">
    <name type="scientific">Neptuniibacter caesariensis</name>
    <dbReference type="NCBI Taxonomy" id="207954"/>
    <lineage>
        <taxon>Bacteria</taxon>
        <taxon>Pseudomonadati</taxon>
        <taxon>Pseudomonadota</taxon>
        <taxon>Gammaproteobacteria</taxon>
        <taxon>Oceanospirillales</taxon>
        <taxon>Oceanospirillaceae</taxon>
        <taxon>Neptuniibacter</taxon>
    </lineage>
</organism>
<dbReference type="Proteomes" id="UP000002171">
    <property type="component" value="Unassembled WGS sequence"/>
</dbReference>
<dbReference type="EMBL" id="AAOW01000023">
    <property type="protein sequence ID" value="EAR60118.1"/>
    <property type="molecule type" value="Genomic_DNA"/>
</dbReference>
<name>A0A7U8GRD3_NEPCE</name>
<proteinExistence type="predicted"/>
<evidence type="ECO:0000256" key="1">
    <source>
        <dbReference type="ARBA" id="ARBA00023002"/>
    </source>
</evidence>
<dbReference type="Pfam" id="PF13510">
    <property type="entry name" value="Fer2_4"/>
    <property type="match status" value="1"/>
</dbReference>
<accession>A0A7U8GRD3</accession>
<keyword evidence="3" id="KW-1185">Reference proteome</keyword>
<dbReference type="GO" id="GO:0016491">
    <property type="term" value="F:oxidoreductase activity"/>
    <property type="evidence" value="ECO:0007669"/>
    <property type="project" value="UniProtKB-KW"/>
</dbReference>
<dbReference type="InterPro" id="IPR036010">
    <property type="entry name" value="2Fe-2S_ferredoxin-like_sf"/>
</dbReference>
<keyword evidence="1" id="KW-0560">Oxidoreductase</keyword>
<protein>
    <recommendedName>
        <fullName evidence="4">Ferredoxin</fullName>
    </recommendedName>
</protein>